<dbReference type="PANTHER" id="PTHR44688">
    <property type="entry name" value="DNA-BINDING TRANSCRIPTIONAL ACTIVATOR DEVR_DOSR"/>
    <property type="match status" value="1"/>
</dbReference>
<evidence type="ECO:0000313" key="6">
    <source>
        <dbReference type="Proteomes" id="UP000193061"/>
    </source>
</evidence>
<evidence type="ECO:0000256" key="2">
    <source>
        <dbReference type="ARBA" id="ARBA00023125"/>
    </source>
</evidence>
<dbReference type="Pfam" id="PF00196">
    <property type="entry name" value="GerE"/>
    <property type="match status" value="1"/>
</dbReference>
<evidence type="ECO:0000256" key="1">
    <source>
        <dbReference type="ARBA" id="ARBA00023015"/>
    </source>
</evidence>
<organism evidence="5 6">
    <name type="scientific">Roseovarius albus</name>
    <dbReference type="NCBI Taxonomy" id="1247867"/>
    <lineage>
        <taxon>Bacteria</taxon>
        <taxon>Pseudomonadati</taxon>
        <taxon>Pseudomonadota</taxon>
        <taxon>Alphaproteobacteria</taxon>
        <taxon>Rhodobacterales</taxon>
        <taxon>Roseobacteraceae</taxon>
        <taxon>Roseovarius</taxon>
    </lineage>
</organism>
<dbReference type="GO" id="GO:0003677">
    <property type="term" value="F:DNA binding"/>
    <property type="evidence" value="ECO:0007669"/>
    <property type="project" value="UniProtKB-KW"/>
</dbReference>
<dbReference type="OrthoDB" id="343383at2"/>
<keyword evidence="1" id="KW-0805">Transcription regulation</keyword>
<protein>
    <submittedName>
        <fullName evidence="5">Transcriptional regulatory protein TdiR</fullName>
    </submittedName>
</protein>
<dbReference type="SUPFAM" id="SSF46894">
    <property type="entry name" value="C-terminal effector domain of the bipartite response regulators"/>
    <property type="match status" value="1"/>
</dbReference>
<name>A0A1X7A4B9_9RHOB</name>
<dbReference type="PROSITE" id="PS50043">
    <property type="entry name" value="HTH_LUXR_2"/>
    <property type="match status" value="1"/>
</dbReference>
<dbReference type="RefSeq" id="WP_159454099.1">
    <property type="nucleotide sequence ID" value="NZ_FWFX01000016.1"/>
</dbReference>
<dbReference type="GO" id="GO:0006355">
    <property type="term" value="P:regulation of DNA-templated transcription"/>
    <property type="evidence" value="ECO:0007669"/>
    <property type="project" value="InterPro"/>
</dbReference>
<dbReference type="InterPro" id="IPR036388">
    <property type="entry name" value="WH-like_DNA-bd_sf"/>
</dbReference>
<dbReference type="SMART" id="SM00421">
    <property type="entry name" value="HTH_LUXR"/>
    <property type="match status" value="1"/>
</dbReference>
<dbReference type="PRINTS" id="PR00038">
    <property type="entry name" value="HTHLUXR"/>
</dbReference>
<sequence>MSPYATLNKFHLRIAETNIHSPGPESLTYCLDALSEVVTLVGQDGFLSALARLCEAASGYDSTFITAYFDSHSPVELFDNLDDEFSDATIGPYLDFAYLLDPFYNLIRNGRHDGVVTLKDCAPDDFLTSEYYETFYVGTGLFDEANVIVPFGEGTFLSLSLGSRDEGFMLSDAAREMLTALFPCISALCKRHWPKFNPESIQGQGRIGLHLEKSFERFSTSVLSQREAEIVRLILKGHSSKSIARELGNSPETVKVHRKRIHNKLGIASQGELFSLFLDALSQTPSNATEDPLTYLDRQVSEYD</sequence>
<dbReference type="InterPro" id="IPR016032">
    <property type="entry name" value="Sig_transdc_resp-reg_C-effctor"/>
</dbReference>
<keyword evidence="2" id="KW-0238">DNA-binding</keyword>
<dbReference type="EMBL" id="FWFX01000016">
    <property type="protein sequence ID" value="SLN69826.1"/>
    <property type="molecule type" value="Genomic_DNA"/>
</dbReference>
<keyword evidence="6" id="KW-1185">Reference proteome</keyword>
<dbReference type="Proteomes" id="UP000193061">
    <property type="component" value="Unassembled WGS sequence"/>
</dbReference>
<accession>A0A1X7A4B9</accession>
<evidence type="ECO:0000259" key="4">
    <source>
        <dbReference type="PROSITE" id="PS50043"/>
    </source>
</evidence>
<proteinExistence type="predicted"/>
<dbReference type="CDD" id="cd06170">
    <property type="entry name" value="LuxR_C_like"/>
    <property type="match status" value="1"/>
</dbReference>
<reference evidence="5 6" key="1">
    <citation type="submission" date="2017-03" db="EMBL/GenBank/DDBJ databases">
        <authorList>
            <person name="Afonso C.L."/>
            <person name="Miller P.J."/>
            <person name="Scott M.A."/>
            <person name="Spackman E."/>
            <person name="Goraichik I."/>
            <person name="Dimitrov K.M."/>
            <person name="Suarez D.L."/>
            <person name="Swayne D.E."/>
        </authorList>
    </citation>
    <scope>NUCLEOTIDE SEQUENCE [LARGE SCALE GENOMIC DNA]</scope>
    <source>
        <strain evidence="5 6">CECT 7450</strain>
    </source>
</reference>
<gene>
    <name evidence="5" type="primary">tdiR_2</name>
    <name evidence="5" type="ORF">ROA7450_03778</name>
</gene>
<dbReference type="PANTHER" id="PTHR44688:SF16">
    <property type="entry name" value="DNA-BINDING TRANSCRIPTIONAL ACTIVATOR DEVR_DOSR"/>
    <property type="match status" value="1"/>
</dbReference>
<feature type="domain" description="HTH luxR-type" evidence="4">
    <location>
        <begin position="216"/>
        <end position="281"/>
    </location>
</feature>
<evidence type="ECO:0000256" key="3">
    <source>
        <dbReference type="ARBA" id="ARBA00023163"/>
    </source>
</evidence>
<dbReference type="InterPro" id="IPR000792">
    <property type="entry name" value="Tscrpt_reg_LuxR_C"/>
</dbReference>
<keyword evidence="3" id="KW-0804">Transcription</keyword>
<dbReference type="Gene3D" id="1.10.10.10">
    <property type="entry name" value="Winged helix-like DNA-binding domain superfamily/Winged helix DNA-binding domain"/>
    <property type="match status" value="1"/>
</dbReference>
<evidence type="ECO:0000313" key="5">
    <source>
        <dbReference type="EMBL" id="SLN69826.1"/>
    </source>
</evidence>
<dbReference type="AlphaFoldDB" id="A0A1X7A4B9"/>